<gene>
    <name evidence="2" type="ORF">H8L47_22820</name>
</gene>
<dbReference type="Pfam" id="PF12681">
    <property type="entry name" value="Glyoxalase_2"/>
    <property type="match status" value="1"/>
</dbReference>
<dbReference type="EMBL" id="JACOFX010000016">
    <property type="protein sequence ID" value="MBC3910404.1"/>
    <property type="molecule type" value="Genomic_DNA"/>
</dbReference>
<evidence type="ECO:0000313" key="2">
    <source>
        <dbReference type="EMBL" id="MBC3910404.1"/>
    </source>
</evidence>
<protein>
    <submittedName>
        <fullName evidence="2">VOC family protein</fullName>
    </submittedName>
</protein>
<dbReference type="PROSITE" id="PS51819">
    <property type="entry name" value="VOC"/>
    <property type="match status" value="1"/>
</dbReference>
<accession>A0ABR6ZFF1</accession>
<comment type="caution">
    <text evidence="2">The sequence shown here is derived from an EMBL/GenBank/DDBJ whole genome shotgun (WGS) entry which is preliminary data.</text>
</comment>
<evidence type="ECO:0000259" key="1">
    <source>
        <dbReference type="PROSITE" id="PS51819"/>
    </source>
</evidence>
<feature type="domain" description="VOC" evidence="1">
    <location>
        <begin position="2"/>
        <end position="127"/>
    </location>
</feature>
<reference evidence="2 3" key="1">
    <citation type="submission" date="2020-08" db="EMBL/GenBank/DDBJ databases">
        <title>Novel species isolated from subtropical streams in China.</title>
        <authorList>
            <person name="Lu H."/>
        </authorList>
    </citation>
    <scope>NUCLEOTIDE SEQUENCE [LARGE SCALE GENOMIC DNA]</scope>
    <source>
        <strain evidence="2 3">NL8W</strain>
    </source>
</reference>
<dbReference type="Proteomes" id="UP000646911">
    <property type="component" value="Unassembled WGS sequence"/>
</dbReference>
<evidence type="ECO:0000313" key="3">
    <source>
        <dbReference type="Proteomes" id="UP000646911"/>
    </source>
</evidence>
<dbReference type="PANTHER" id="PTHR21366">
    <property type="entry name" value="GLYOXALASE FAMILY PROTEIN"/>
    <property type="match status" value="1"/>
</dbReference>
<proteinExistence type="predicted"/>
<dbReference type="InterPro" id="IPR050383">
    <property type="entry name" value="GlyoxalaseI/FosfomycinResist"/>
</dbReference>
<dbReference type="Gene3D" id="3.10.180.10">
    <property type="entry name" value="2,3-Dihydroxybiphenyl 1,2-Dioxygenase, domain 1"/>
    <property type="match status" value="1"/>
</dbReference>
<dbReference type="InterPro" id="IPR037523">
    <property type="entry name" value="VOC_core"/>
</dbReference>
<dbReference type="SUPFAM" id="SSF54593">
    <property type="entry name" value="Glyoxalase/Bleomycin resistance protein/Dihydroxybiphenyl dioxygenase"/>
    <property type="match status" value="1"/>
</dbReference>
<dbReference type="PANTHER" id="PTHR21366:SF22">
    <property type="entry name" value="VOC DOMAIN-CONTAINING PROTEIN"/>
    <property type="match status" value="1"/>
</dbReference>
<sequence>MNFAYTIIYVPDVAASLIFFEKAFGFSTRFLHESGLYGELDTGATTLAFAAHAMGDMNYSCGHVAAHSSEKPLGMEVAFTTADVAVAHAQAIAAGAQELAAPAEKPWGQVVSYLRCPDGSLVELCTPMGG</sequence>
<organism evidence="2 3">
    <name type="scientific">Undibacterium umbellatum</name>
    <dbReference type="NCBI Taxonomy" id="2762300"/>
    <lineage>
        <taxon>Bacteria</taxon>
        <taxon>Pseudomonadati</taxon>
        <taxon>Pseudomonadota</taxon>
        <taxon>Betaproteobacteria</taxon>
        <taxon>Burkholderiales</taxon>
        <taxon>Oxalobacteraceae</taxon>
        <taxon>Undibacterium</taxon>
    </lineage>
</organism>
<dbReference type="RefSeq" id="WP_186955913.1">
    <property type="nucleotide sequence ID" value="NZ_JACOFX010000016.1"/>
</dbReference>
<dbReference type="InterPro" id="IPR025870">
    <property type="entry name" value="Glyoxalase-like_dom"/>
</dbReference>
<dbReference type="InterPro" id="IPR029068">
    <property type="entry name" value="Glyas_Bleomycin-R_OHBP_Dase"/>
</dbReference>
<keyword evidence="3" id="KW-1185">Reference proteome</keyword>
<name>A0ABR6ZFF1_9BURK</name>